<dbReference type="InterPro" id="IPR000700">
    <property type="entry name" value="PAS-assoc_C"/>
</dbReference>
<dbReference type="SMART" id="SM00091">
    <property type="entry name" value="PAS"/>
    <property type="match status" value="4"/>
</dbReference>
<accession>A0A5B8Y2W5</accession>
<dbReference type="InterPro" id="IPR036097">
    <property type="entry name" value="HisK_dim/P_sf"/>
</dbReference>
<comment type="catalytic activity">
    <reaction evidence="1">
        <text>ATP + protein L-histidine = ADP + protein N-phospho-L-histidine.</text>
        <dbReference type="EC" id="2.7.13.3"/>
    </reaction>
</comment>
<proteinExistence type="predicted"/>
<dbReference type="SMART" id="SM00387">
    <property type="entry name" value="HATPase_c"/>
    <property type="match status" value="1"/>
</dbReference>
<gene>
    <name evidence="9" type="ORF">FIV42_05985</name>
</gene>
<dbReference type="SMART" id="SM00388">
    <property type="entry name" value="HisKA"/>
    <property type="match status" value="1"/>
</dbReference>
<dbReference type="InterPro" id="IPR003661">
    <property type="entry name" value="HisK_dim/P_dom"/>
</dbReference>
<dbReference type="InterPro" id="IPR004358">
    <property type="entry name" value="Sig_transdc_His_kin-like_C"/>
</dbReference>
<evidence type="ECO:0000259" key="7">
    <source>
        <dbReference type="PROSITE" id="PS50112"/>
    </source>
</evidence>
<evidence type="ECO:0000256" key="5">
    <source>
        <dbReference type="ARBA" id="ARBA00022777"/>
    </source>
</evidence>
<feature type="domain" description="PAC" evidence="8">
    <location>
        <begin position="511"/>
        <end position="563"/>
    </location>
</feature>
<feature type="domain" description="PAS" evidence="7">
    <location>
        <begin position="173"/>
        <end position="245"/>
    </location>
</feature>
<evidence type="ECO:0000259" key="8">
    <source>
        <dbReference type="PROSITE" id="PS50113"/>
    </source>
</evidence>
<dbReference type="InterPro" id="IPR036890">
    <property type="entry name" value="HATPase_C_sf"/>
</dbReference>
<dbReference type="Gene3D" id="3.30.565.10">
    <property type="entry name" value="Histidine kinase-like ATPase, C-terminal domain"/>
    <property type="match status" value="1"/>
</dbReference>
<evidence type="ECO:0000259" key="6">
    <source>
        <dbReference type="PROSITE" id="PS50109"/>
    </source>
</evidence>
<dbReference type="CDD" id="cd16922">
    <property type="entry name" value="HATPase_EvgS-ArcB-TorS-like"/>
    <property type="match status" value="1"/>
</dbReference>
<dbReference type="InterPro" id="IPR000014">
    <property type="entry name" value="PAS"/>
</dbReference>
<dbReference type="CDD" id="cd00082">
    <property type="entry name" value="HisKA"/>
    <property type="match status" value="1"/>
</dbReference>
<dbReference type="InterPro" id="IPR005467">
    <property type="entry name" value="His_kinase_dom"/>
</dbReference>
<keyword evidence="10" id="KW-1185">Reference proteome</keyword>
<evidence type="ECO:0000313" key="10">
    <source>
        <dbReference type="Proteomes" id="UP000315995"/>
    </source>
</evidence>
<organism evidence="9 10">
    <name type="scientific">Persicimonas caeni</name>
    <dbReference type="NCBI Taxonomy" id="2292766"/>
    <lineage>
        <taxon>Bacteria</taxon>
        <taxon>Deltaproteobacteria</taxon>
        <taxon>Bradymonadales</taxon>
        <taxon>Bradymonadaceae</taxon>
        <taxon>Persicimonas</taxon>
    </lineage>
</organism>
<dbReference type="InterPro" id="IPR013656">
    <property type="entry name" value="PAS_4"/>
</dbReference>
<evidence type="ECO:0000256" key="3">
    <source>
        <dbReference type="ARBA" id="ARBA00022553"/>
    </source>
</evidence>
<evidence type="ECO:0000256" key="4">
    <source>
        <dbReference type="ARBA" id="ARBA00022679"/>
    </source>
</evidence>
<keyword evidence="4" id="KW-0808">Transferase</keyword>
<dbReference type="PROSITE" id="PS50109">
    <property type="entry name" value="HIS_KIN"/>
    <property type="match status" value="1"/>
</dbReference>
<reference evidence="9 10" key="1">
    <citation type="submission" date="2019-06" db="EMBL/GenBank/DDBJ databases">
        <title>Persicimonas caeni gen. nov., sp. nov., a predatory bacterium isolated from solar saltern.</title>
        <authorList>
            <person name="Wang S."/>
        </authorList>
    </citation>
    <scope>NUCLEOTIDE SEQUENCE [LARGE SCALE GENOMIC DNA]</scope>
    <source>
        <strain evidence="9 10">YN101</strain>
    </source>
</reference>
<dbReference type="Pfam" id="PF02518">
    <property type="entry name" value="HATPase_c"/>
    <property type="match status" value="1"/>
</dbReference>
<dbReference type="Gene3D" id="1.10.287.130">
    <property type="match status" value="1"/>
</dbReference>
<name>A0A4Y6PQK0_PERCE</name>
<dbReference type="PANTHER" id="PTHR43304:SF1">
    <property type="entry name" value="PAC DOMAIN-CONTAINING PROTEIN"/>
    <property type="match status" value="1"/>
</dbReference>
<dbReference type="InterPro" id="IPR001610">
    <property type="entry name" value="PAC"/>
</dbReference>
<dbReference type="SMART" id="SM00086">
    <property type="entry name" value="PAC"/>
    <property type="match status" value="4"/>
</dbReference>
<dbReference type="PROSITE" id="PS50112">
    <property type="entry name" value="PAS"/>
    <property type="match status" value="3"/>
</dbReference>
<sequence>MVGETLGISPIASRVAISSLSPALWVRWGSIVSTSTEIEPAVCADSEPQLEGPVVVFKWKAAEGWPVEYVSPNVEQVFGYPAERFLSGELLYNDIIHIDDRERVTAECEAYLQRGSAYSVHSNYRVVRADGSVIYVDEANRVVRGPDGRPKHFVGHVVDVTERRETETQLRRGKATLAEALDIAQLGYWEWDLRTGETTWSDEMYRILGVDPDKMEPSLEAYREYIHPEDVDTVFDISRKVLTQTGSYKHRFRIRRADTGELRHVRGRGRVTELSCDGRVARMVGTVQDVTETVRSEQLLRDERSWLKSLIEAMPDGISFRDGEGRWLLANDRTLEFMGLDGFDYQGKTTCELAEFSNSYGDVQLECDRTDELAWEQGEPYSFEQEVPALDGEMHTFDVIKVPVFEDDGSRKGLLVVARDISERKRTEEALKESKERLAEAQRIAHLGSWHLDLDTRQVAWSDEVDRIFGRDTEQAGEPLTLDFVLDHVLEEERERIERVTDRAANTLEPFQMEHHIVRVDGETRIVHSEGKVECDASGEAVAMVGIIQDITERKKVEQLKEEFVSIVSHELRTPLTPITGVLTLLAGGGGGELSPRAQKMVDLALRNSHRLLYLIDDLLDIQKMSSGEMDFHIRELELAKVVRESLRINISLEHQNKVKFAFTNDAPEATVRGDKGRLIQVLTNLLSNAAKFSPHNGVVDIRLSTTAEGKARISVSDQGPGIPEEFRHRVFDKFAQADSSSTRKHGGTGLGLTISKSIVERLDGEIGFETELGEGTTFFFELPLAKP</sequence>
<dbReference type="OrthoDB" id="9770955at2"/>
<dbReference type="InterPro" id="IPR013655">
    <property type="entry name" value="PAS_fold_3"/>
</dbReference>
<dbReference type="EC" id="2.7.13.3" evidence="2"/>
<dbReference type="NCBIfam" id="TIGR00229">
    <property type="entry name" value="sensory_box"/>
    <property type="match status" value="3"/>
</dbReference>
<accession>A0A4Y6PQK0</accession>
<feature type="domain" description="Histidine kinase" evidence="6">
    <location>
        <begin position="567"/>
        <end position="787"/>
    </location>
</feature>
<evidence type="ECO:0000256" key="2">
    <source>
        <dbReference type="ARBA" id="ARBA00012438"/>
    </source>
</evidence>
<keyword evidence="5" id="KW-0418">Kinase</keyword>
<dbReference type="GO" id="GO:0000155">
    <property type="term" value="F:phosphorelay sensor kinase activity"/>
    <property type="evidence" value="ECO:0007669"/>
    <property type="project" value="InterPro"/>
</dbReference>
<dbReference type="Pfam" id="PF08447">
    <property type="entry name" value="PAS_3"/>
    <property type="match status" value="3"/>
</dbReference>
<dbReference type="Gene3D" id="2.10.70.100">
    <property type="match status" value="2"/>
</dbReference>
<dbReference type="FunFam" id="3.30.565.10:FF:000010">
    <property type="entry name" value="Sensor histidine kinase RcsC"/>
    <property type="match status" value="1"/>
</dbReference>
<dbReference type="AlphaFoldDB" id="A0A4Y6PQK0"/>
<dbReference type="EMBL" id="CP041186">
    <property type="protein sequence ID" value="QDG50297.1"/>
    <property type="molecule type" value="Genomic_DNA"/>
</dbReference>
<dbReference type="PANTHER" id="PTHR43304">
    <property type="entry name" value="PHYTOCHROME-LIKE PROTEIN CPH1"/>
    <property type="match status" value="1"/>
</dbReference>
<dbReference type="Pfam" id="PF00512">
    <property type="entry name" value="HisKA"/>
    <property type="match status" value="1"/>
</dbReference>
<dbReference type="Gene3D" id="3.30.450.20">
    <property type="entry name" value="PAS domain"/>
    <property type="match status" value="4"/>
</dbReference>
<protein>
    <recommendedName>
        <fullName evidence="2">histidine kinase</fullName>
        <ecNumber evidence="2">2.7.13.3</ecNumber>
    </recommendedName>
</protein>
<dbReference type="InterPro" id="IPR035965">
    <property type="entry name" value="PAS-like_dom_sf"/>
</dbReference>
<dbReference type="Proteomes" id="UP000315995">
    <property type="component" value="Chromosome"/>
</dbReference>
<dbReference type="SUPFAM" id="SSF47384">
    <property type="entry name" value="Homodimeric domain of signal transducing histidine kinase"/>
    <property type="match status" value="1"/>
</dbReference>
<feature type="domain" description="PAC" evidence="8">
    <location>
        <begin position="120"/>
        <end position="172"/>
    </location>
</feature>
<evidence type="ECO:0000313" key="9">
    <source>
        <dbReference type="EMBL" id="QDG50297.1"/>
    </source>
</evidence>
<dbReference type="InterPro" id="IPR052162">
    <property type="entry name" value="Sensor_kinase/Photoreceptor"/>
</dbReference>
<feature type="domain" description="PAS" evidence="7">
    <location>
        <begin position="62"/>
        <end position="115"/>
    </location>
</feature>
<dbReference type="InterPro" id="IPR003594">
    <property type="entry name" value="HATPase_dom"/>
</dbReference>
<feature type="domain" description="PAC" evidence="8">
    <location>
        <begin position="381"/>
        <end position="433"/>
    </location>
</feature>
<keyword evidence="3" id="KW-0597">Phosphoprotein</keyword>
<dbReference type="SUPFAM" id="SSF55785">
    <property type="entry name" value="PYP-like sensor domain (PAS domain)"/>
    <property type="match status" value="4"/>
</dbReference>
<dbReference type="SUPFAM" id="SSF55874">
    <property type="entry name" value="ATPase domain of HSP90 chaperone/DNA topoisomerase II/histidine kinase"/>
    <property type="match status" value="1"/>
</dbReference>
<dbReference type="CDD" id="cd00130">
    <property type="entry name" value="PAS"/>
    <property type="match status" value="3"/>
</dbReference>
<dbReference type="PROSITE" id="PS50113">
    <property type="entry name" value="PAC"/>
    <property type="match status" value="4"/>
</dbReference>
<evidence type="ECO:0000256" key="1">
    <source>
        <dbReference type="ARBA" id="ARBA00000085"/>
    </source>
</evidence>
<dbReference type="PRINTS" id="PR00344">
    <property type="entry name" value="BCTRLSENSOR"/>
</dbReference>
<feature type="domain" description="PAC" evidence="8">
    <location>
        <begin position="248"/>
        <end position="302"/>
    </location>
</feature>
<dbReference type="Pfam" id="PF08448">
    <property type="entry name" value="PAS_4"/>
    <property type="match status" value="1"/>
</dbReference>
<feature type="domain" description="PAS" evidence="7">
    <location>
        <begin position="303"/>
        <end position="356"/>
    </location>
</feature>